<dbReference type="GO" id="GO:0046872">
    <property type="term" value="F:metal ion binding"/>
    <property type="evidence" value="ECO:0007669"/>
    <property type="project" value="UniProtKB-KW"/>
</dbReference>
<reference evidence="17" key="1">
    <citation type="submission" date="2015-08" db="EMBL/GenBank/DDBJ databases">
        <title>Fjat-14210 dsm16467.</title>
        <authorList>
            <person name="Liu B."/>
            <person name="Wang J."/>
            <person name="Zhu Y."/>
            <person name="Liu G."/>
            <person name="Chen Q."/>
            <person name="Chen Z."/>
            <person name="Lan J."/>
            <person name="Che J."/>
            <person name="Ge C."/>
            <person name="Shi H."/>
            <person name="Pan Z."/>
            <person name="Liu X."/>
        </authorList>
    </citation>
    <scope>NUCLEOTIDE SEQUENCE [LARGE SCALE GENOMIC DNA]</scope>
    <source>
        <strain evidence="17">DSM 16467</strain>
    </source>
</reference>
<comment type="function">
    <text evidence="14">The heterodimer acts as both an ATP-dependent DNA helicase and an ATP-dependent, dual-direction single-stranded exonuclease. Recognizes the chi site generating a DNA molecule suitable for the initiation of homologous recombination. The AddB subunit has 5' -&gt; 3' nuclease activity but not helicase activity.</text>
</comment>
<evidence type="ECO:0000256" key="7">
    <source>
        <dbReference type="ARBA" id="ARBA00022806"/>
    </source>
</evidence>
<dbReference type="InterPro" id="IPR014017">
    <property type="entry name" value="DNA_helicase_UvrD-like_C"/>
</dbReference>
<keyword evidence="13 14" id="KW-0234">DNA repair</keyword>
<dbReference type="HAMAP" id="MF_01452">
    <property type="entry name" value="AddB_type1"/>
    <property type="match status" value="1"/>
</dbReference>
<keyword evidence="2 14" id="KW-0540">Nuclease</keyword>
<keyword evidence="4 14" id="KW-0547">Nucleotide-binding</keyword>
<dbReference type="InterPro" id="IPR049035">
    <property type="entry name" value="ADDB_N"/>
</dbReference>
<dbReference type="GO" id="GO:0008409">
    <property type="term" value="F:5'-3' exonuclease activity"/>
    <property type="evidence" value="ECO:0007669"/>
    <property type="project" value="UniProtKB-UniRule"/>
</dbReference>
<gene>
    <name evidence="14" type="primary">addB</name>
    <name evidence="16" type="ORF">AMD01_00300</name>
</gene>
<keyword evidence="17" id="KW-1185">Reference proteome</keyword>
<dbReference type="InterPro" id="IPR014140">
    <property type="entry name" value="DNA_helicase_suAddB"/>
</dbReference>
<dbReference type="NCBIfam" id="TIGR02773">
    <property type="entry name" value="addB_Gpos"/>
    <property type="match status" value="1"/>
</dbReference>
<evidence type="ECO:0000256" key="8">
    <source>
        <dbReference type="ARBA" id="ARBA00022839"/>
    </source>
</evidence>
<evidence type="ECO:0000259" key="15">
    <source>
        <dbReference type="PROSITE" id="PS51217"/>
    </source>
</evidence>
<evidence type="ECO:0000256" key="13">
    <source>
        <dbReference type="ARBA" id="ARBA00023204"/>
    </source>
</evidence>
<keyword evidence="6 14" id="KW-0378">Hydrolase</keyword>
<dbReference type="PANTHER" id="PTHR30591">
    <property type="entry name" value="RECBCD ENZYME SUBUNIT RECC"/>
    <property type="match status" value="1"/>
</dbReference>
<comment type="miscellaneous">
    <text evidence="14">Despite having conserved helicase domains, this subunit does not have helicase activity.</text>
</comment>
<dbReference type="Gene3D" id="3.40.50.300">
    <property type="entry name" value="P-loop containing nucleotide triphosphate hydrolases"/>
    <property type="match status" value="3"/>
</dbReference>
<dbReference type="GO" id="GO:0003690">
    <property type="term" value="F:double-stranded DNA binding"/>
    <property type="evidence" value="ECO:0007669"/>
    <property type="project" value="UniProtKB-UniRule"/>
</dbReference>
<dbReference type="PATRIC" id="fig|284581.3.peg.296"/>
<dbReference type="SUPFAM" id="SSF52540">
    <property type="entry name" value="P-loop containing nucleoside triphosphate hydrolases"/>
    <property type="match status" value="1"/>
</dbReference>
<comment type="cofactor">
    <cofactor evidence="14">
        <name>[4Fe-4S] cluster</name>
        <dbReference type="ChEBI" id="CHEBI:49883"/>
    </cofactor>
    <text evidence="14">Binds 1 [4Fe-4S] cluster.</text>
</comment>
<evidence type="ECO:0000256" key="10">
    <source>
        <dbReference type="ARBA" id="ARBA00023004"/>
    </source>
</evidence>
<keyword evidence="7 14" id="KW-0347">Helicase</keyword>
<evidence type="ECO:0000256" key="14">
    <source>
        <dbReference type="HAMAP-Rule" id="MF_01452"/>
    </source>
</evidence>
<dbReference type="InterPro" id="IPR027417">
    <property type="entry name" value="P-loop_NTPase"/>
</dbReference>
<evidence type="ECO:0000256" key="11">
    <source>
        <dbReference type="ARBA" id="ARBA00023014"/>
    </source>
</evidence>
<dbReference type="Pfam" id="PF12705">
    <property type="entry name" value="PDDEXK_1"/>
    <property type="match status" value="1"/>
</dbReference>
<keyword evidence="12 14" id="KW-0238">DNA-binding</keyword>
<dbReference type="Pfam" id="PF13361">
    <property type="entry name" value="UvrD_C"/>
    <property type="match status" value="1"/>
</dbReference>
<evidence type="ECO:0000256" key="6">
    <source>
        <dbReference type="ARBA" id="ARBA00022801"/>
    </source>
</evidence>
<comment type="cofactor">
    <cofactor evidence="14">
        <name>Mg(2+)</name>
        <dbReference type="ChEBI" id="CHEBI:18420"/>
    </cofactor>
</comment>
<keyword evidence="5 14" id="KW-0227">DNA damage</keyword>
<dbReference type="EC" id="3.1.-.-" evidence="14"/>
<keyword evidence="8 14" id="KW-0269">Exonuclease</keyword>
<evidence type="ECO:0000313" key="17">
    <source>
        <dbReference type="Proteomes" id="UP000037558"/>
    </source>
</evidence>
<proteinExistence type="inferred from homology"/>
<dbReference type="InterPro" id="IPR038726">
    <property type="entry name" value="PDDEXK_AddAB-type"/>
</dbReference>
<comment type="caution">
    <text evidence="16">The sequence shown here is derived from an EMBL/GenBank/DDBJ whole genome shotgun (WGS) entry which is preliminary data.</text>
</comment>
<keyword evidence="1 14" id="KW-0004">4Fe-4S</keyword>
<dbReference type="PROSITE" id="PS51217">
    <property type="entry name" value="UVRD_HELICASE_CTER"/>
    <property type="match status" value="1"/>
</dbReference>
<evidence type="ECO:0000256" key="9">
    <source>
        <dbReference type="ARBA" id="ARBA00022840"/>
    </source>
</evidence>
<dbReference type="AlphaFoldDB" id="A0A0M0LGN8"/>
<organism evidence="16 17">
    <name type="scientific">Priestia koreensis</name>
    <dbReference type="NCBI Taxonomy" id="284581"/>
    <lineage>
        <taxon>Bacteria</taxon>
        <taxon>Bacillati</taxon>
        <taxon>Bacillota</taxon>
        <taxon>Bacilli</taxon>
        <taxon>Bacillales</taxon>
        <taxon>Bacillaceae</taxon>
        <taxon>Priestia</taxon>
    </lineage>
</organism>
<comment type="subunit">
    <text evidence="14">Heterodimer of AddA and AddB.</text>
</comment>
<dbReference type="GO" id="GO:0000724">
    <property type="term" value="P:double-strand break repair via homologous recombination"/>
    <property type="evidence" value="ECO:0007669"/>
    <property type="project" value="UniProtKB-UniRule"/>
</dbReference>
<evidence type="ECO:0000256" key="12">
    <source>
        <dbReference type="ARBA" id="ARBA00023125"/>
    </source>
</evidence>
<keyword evidence="11 14" id="KW-0411">Iron-sulfur</keyword>
<evidence type="ECO:0000313" key="16">
    <source>
        <dbReference type="EMBL" id="KOO50250.1"/>
    </source>
</evidence>
<dbReference type="Gene3D" id="6.10.140.1030">
    <property type="match status" value="1"/>
</dbReference>
<evidence type="ECO:0000256" key="5">
    <source>
        <dbReference type="ARBA" id="ARBA00022763"/>
    </source>
</evidence>
<keyword evidence="10 14" id="KW-0408">Iron</keyword>
<evidence type="ECO:0000256" key="4">
    <source>
        <dbReference type="ARBA" id="ARBA00022741"/>
    </source>
</evidence>
<dbReference type="PANTHER" id="PTHR30591:SF1">
    <property type="entry name" value="RECBCD ENZYME SUBUNIT RECC"/>
    <property type="match status" value="1"/>
</dbReference>
<evidence type="ECO:0000256" key="2">
    <source>
        <dbReference type="ARBA" id="ARBA00022722"/>
    </source>
</evidence>
<name>A0A0M0LGN8_9BACI</name>
<dbReference type="RefSeq" id="WP_053399395.1">
    <property type="nucleotide sequence ID" value="NZ_LILC01000002.1"/>
</dbReference>
<dbReference type="GO" id="GO:0004386">
    <property type="term" value="F:helicase activity"/>
    <property type="evidence" value="ECO:0007669"/>
    <property type="project" value="UniProtKB-KW"/>
</dbReference>
<dbReference type="Pfam" id="PF21445">
    <property type="entry name" value="ADDB_N"/>
    <property type="match status" value="1"/>
</dbReference>
<protein>
    <recommendedName>
        <fullName evidence="14">ATP-dependent helicase/deoxyribonuclease subunit B</fullName>
        <ecNumber evidence="14">3.1.-.-</ecNumber>
    </recommendedName>
    <alternativeName>
        <fullName evidence="14">ATP-dependent helicase/nuclease subunit AddB</fullName>
    </alternativeName>
</protein>
<feature type="binding site" evidence="14">
    <location>
        <position position="1124"/>
    </location>
    <ligand>
        <name>[4Fe-4S] cluster</name>
        <dbReference type="ChEBI" id="CHEBI:49883"/>
    </ligand>
</feature>
<dbReference type="InterPro" id="IPR011604">
    <property type="entry name" value="PDDEXK-like_dom_sf"/>
</dbReference>
<dbReference type="STRING" id="284581.AMD01_00300"/>
<keyword evidence="9 14" id="KW-0067">ATP-binding</keyword>
<evidence type="ECO:0000256" key="3">
    <source>
        <dbReference type="ARBA" id="ARBA00022723"/>
    </source>
</evidence>
<evidence type="ECO:0000256" key="1">
    <source>
        <dbReference type="ARBA" id="ARBA00022485"/>
    </source>
</evidence>
<dbReference type="Proteomes" id="UP000037558">
    <property type="component" value="Unassembled WGS sequence"/>
</dbReference>
<feature type="domain" description="UvrD-like helicase C-terminal" evidence="15">
    <location>
        <begin position="273"/>
        <end position="597"/>
    </location>
</feature>
<accession>A0A0M0LGN8</accession>
<comment type="similarity">
    <text evidence="14">Belongs to the helicase family. AddB/RexB type 1 subfamily.</text>
</comment>
<dbReference type="GO" id="GO:0051539">
    <property type="term" value="F:4 iron, 4 sulfur cluster binding"/>
    <property type="evidence" value="ECO:0007669"/>
    <property type="project" value="UniProtKB-KW"/>
</dbReference>
<dbReference type="EMBL" id="LILC01000002">
    <property type="protein sequence ID" value="KOO50250.1"/>
    <property type="molecule type" value="Genomic_DNA"/>
</dbReference>
<dbReference type="OrthoDB" id="9758506at2"/>
<dbReference type="Gene3D" id="3.90.320.10">
    <property type="match status" value="1"/>
</dbReference>
<feature type="binding site" evidence="14">
    <location>
        <position position="802"/>
    </location>
    <ligand>
        <name>[4Fe-4S] cluster</name>
        <dbReference type="ChEBI" id="CHEBI:49883"/>
    </ligand>
</feature>
<sequence length="1167" mass="134877">MAVQFLIGRSGSGKTHLFMDDIRKQSKDDPFGDPLIYIAPEQMTHQLEYEFVRDEDLAGMIRAHVFSFRTLTPRILQEVGGFSRQHITQTGMKMMLRKILEKRKEELRVFSKAAEKPGFLTHLEQMVTEFKRYCVSGEMLSDQIQQLADDGDKVLADKLQDLSVIYGDLDTQLADKYVGTEDQLRLLAEKIPESSYLREATVYIDGFHMFTPQEIEVVGQLMKTSKDVFISLTGDRVYDQPFINELDLFHVTAQTYHQLHQVAMEHGVEVKGAHVLEESRRYSEHEGLYYLERFFDDRAIGSFQRETEDIELLPAANRRAEVEGIARKIQAFVRENNYRYRDIAIMIRNTPDYQDLFDVVFKDYEIPYFIDQKKAMFHHPLVELIRSSLEVARGSWRYETIFRAVKTDLLFPVKANYQKLREEMDVFENYALAYGINGKRWTNSERWTYRRYRSLEDMDVPQTEEELRFEDKINELRELIVTPIHTLQKRLKKAKTGRELTEALFNYLTELKIPKKMQRLQEAAVENGDLRLAKEHDQAWESVLELMDQFVEMMGDEKISLTLFTDIMEAGLESMEFALVPPAMDQVLIANVERSRLPDVKMTFIVGFNEGVFPAKPQGDGVLSDQEREQLLDSGVQLAAGTRKRLFEEQFLIYLATSSPSERLCISYPLANEEGKTMLASMYVNRIKEMFPVVKETFLVQDPGNVPDDEQIHFVSNPRTTLAYLAGQMQAWKRQYPMSDIWWSAYNHLIEKDQLWKLYSHRVLSALFYKNEAKRLTKETSYHLYGKHIQASVSRMEKYQACPFSHFASHGLRLKERKAFKLAAPDIGELFHAALKMISEQLRNDQKDWRQLTKKDCQTLSLNAVNELAPRLQNEILLSSNRHHYLKHKLQQIIERASMILSEHAKASGFEPIGLEMAFGPDGDLPSIQFELPNGQTMELIGRIDRVDKAESSKGLLLRIIDYKSSDKALNLVEVYYGLALQMLAYLDVVVTYAEKLVENGHGALPAGVLYFHVHNPMINSSKSMTIDQIEEELFKKFKMKGLLLGDEESVRLMDQSLESGHSKIVSAGIKGSGEFYSNSSVASQEEFSYLRGYMRNKFQEIGTNITDGVVDIAPYKLKDRTPCEFCSYRSVCQFDQAMEENEHRVLPVEKSATILDKIREEGYKID</sequence>
<dbReference type="FunFam" id="3.90.320.10:FF:000006">
    <property type="entry name" value="ATP-dependent helicase/deoxyribonuclease subunit B"/>
    <property type="match status" value="1"/>
</dbReference>
<keyword evidence="3 14" id="KW-0479">Metal-binding</keyword>
<feature type="binding site" evidence="14">
    <location>
        <position position="1133"/>
    </location>
    <ligand>
        <name>[4Fe-4S] cluster</name>
        <dbReference type="ChEBI" id="CHEBI:49883"/>
    </ligand>
</feature>
<feature type="binding site" evidence="14">
    <location>
        <position position="1127"/>
    </location>
    <ligand>
        <name>[4Fe-4S] cluster</name>
        <dbReference type="ChEBI" id="CHEBI:49883"/>
    </ligand>
</feature>
<dbReference type="GO" id="GO:0005524">
    <property type="term" value="F:ATP binding"/>
    <property type="evidence" value="ECO:0007669"/>
    <property type="project" value="UniProtKB-UniRule"/>
</dbReference>